<proteinExistence type="predicted"/>
<reference evidence="1" key="1">
    <citation type="submission" date="2014-09" db="EMBL/GenBank/DDBJ databases">
        <authorList>
            <person name="Magalhaes I.L.F."/>
            <person name="Oliveira U."/>
            <person name="Santos F.R."/>
            <person name="Vidigal T.H.D.A."/>
            <person name="Brescovit A.D."/>
            <person name="Santos A.J."/>
        </authorList>
    </citation>
    <scope>NUCLEOTIDE SEQUENCE</scope>
    <source>
        <tissue evidence="1">Shoot tissue taken approximately 20 cm above the soil surface</tissue>
    </source>
</reference>
<evidence type="ECO:0000313" key="1">
    <source>
        <dbReference type="EMBL" id="JAD62244.1"/>
    </source>
</evidence>
<name>A0A0A9BE49_ARUDO</name>
<accession>A0A0A9BE49</accession>
<reference evidence="1" key="2">
    <citation type="journal article" date="2015" name="Data Brief">
        <title>Shoot transcriptome of the giant reed, Arundo donax.</title>
        <authorList>
            <person name="Barrero R.A."/>
            <person name="Guerrero F.D."/>
            <person name="Moolhuijzen P."/>
            <person name="Goolsby J.A."/>
            <person name="Tidwell J."/>
            <person name="Bellgard S.E."/>
            <person name="Bellgard M.I."/>
        </authorList>
    </citation>
    <scope>NUCLEOTIDE SEQUENCE</scope>
    <source>
        <tissue evidence="1">Shoot tissue taken approximately 20 cm above the soil surface</tissue>
    </source>
</reference>
<sequence>MARGRAADLSPQRF</sequence>
<protein>
    <submittedName>
        <fullName evidence="1">Uncharacterized protein</fullName>
    </submittedName>
</protein>
<dbReference type="EMBL" id="GBRH01235651">
    <property type="protein sequence ID" value="JAD62244.1"/>
    <property type="molecule type" value="Transcribed_RNA"/>
</dbReference>
<organism evidence="1">
    <name type="scientific">Arundo donax</name>
    <name type="common">Giant reed</name>
    <name type="synonym">Donax arundinaceus</name>
    <dbReference type="NCBI Taxonomy" id="35708"/>
    <lineage>
        <taxon>Eukaryota</taxon>
        <taxon>Viridiplantae</taxon>
        <taxon>Streptophyta</taxon>
        <taxon>Embryophyta</taxon>
        <taxon>Tracheophyta</taxon>
        <taxon>Spermatophyta</taxon>
        <taxon>Magnoliopsida</taxon>
        <taxon>Liliopsida</taxon>
        <taxon>Poales</taxon>
        <taxon>Poaceae</taxon>
        <taxon>PACMAD clade</taxon>
        <taxon>Arundinoideae</taxon>
        <taxon>Arundineae</taxon>
        <taxon>Arundo</taxon>
    </lineage>
</organism>